<accession>A0A183FGH9</accession>
<reference evidence="1 2" key="1">
    <citation type="submission" date="2018-11" db="EMBL/GenBank/DDBJ databases">
        <authorList>
            <consortium name="Pathogen Informatics"/>
        </authorList>
    </citation>
    <scope>NUCLEOTIDE SEQUENCE [LARGE SCALE GENOMIC DNA]</scope>
</reference>
<proteinExistence type="predicted"/>
<dbReference type="Proteomes" id="UP000050761">
    <property type="component" value="Unassembled WGS sequence"/>
</dbReference>
<evidence type="ECO:0000313" key="1">
    <source>
        <dbReference type="EMBL" id="VDO65743.1"/>
    </source>
</evidence>
<dbReference type="AlphaFoldDB" id="A0A183FGH9"/>
<protein>
    <submittedName>
        <fullName evidence="3">Laminin EGF-like domain-containing protein</fullName>
    </submittedName>
</protein>
<name>A0A183FGH9_HELPZ</name>
<accession>A0A3P7YM36</accession>
<gene>
    <name evidence="1" type="ORF">HPBE_LOCUS5762</name>
</gene>
<sequence>MQCGGRDEEGSMARYYSHERTCESSTSKFPHCRQTNGVMGNTCKYCVHCDFKHQEMNIQGEGTHPERYENDIEFEFGMIVAST</sequence>
<organism evidence="2 3">
    <name type="scientific">Heligmosomoides polygyrus</name>
    <name type="common">Parasitic roundworm</name>
    <dbReference type="NCBI Taxonomy" id="6339"/>
    <lineage>
        <taxon>Eukaryota</taxon>
        <taxon>Metazoa</taxon>
        <taxon>Ecdysozoa</taxon>
        <taxon>Nematoda</taxon>
        <taxon>Chromadorea</taxon>
        <taxon>Rhabditida</taxon>
        <taxon>Rhabditina</taxon>
        <taxon>Rhabditomorpha</taxon>
        <taxon>Strongyloidea</taxon>
        <taxon>Heligmosomidae</taxon>
        <taxon>Heligmosomoides</taxon>
    </lineage>
</organism>
<evidence type="ECO:0000313" key="2">
    <source>
        <dbReference type="Proteomes" id="UP000050761"/>
    </source>
</evidence>
<keyword evidence="2" id="KW-1185">Reference proteome</keyword>
<dbReference type="EMBL" id="UZAH01025535">
    <property type="protein sequence ID" value="VDO65743.1"/>
    <property type="molecule type" value="Genomic_DNA"/>
</dbReference>
<dbReference type="WBParaSite" id="HPBE_0000576101-mRNA-1">
    <property type="protein sequence ID" value="HPBE_0000576101-mRNA-1"/>
    <property type="gene ID" value="HPBE_0000576101"/>
</dbReference>
<evidence type="ECO:0000313" key="3">
    <source>
        <dbReference type="WBParaSite" id="HPBE_0000576101-mRNA-1"/>
    </source>
</evidence>
<reference evidence="3" key="2">
    <citation type="submission" date="2019-09" db="UniProtKB">
        <authorList>
            <consortium name="WormBaseParasite"/>
        </authorList>
    </citation>
    <scope>IDENTIFICATION</scope>
</reference>